<feature type="chain" id="PRO_5043874081" evidence="1">
    <location>
        <begin position="20"/>
        <end position="84"/>
    </location>
</feature>
<protein>
    <submittedName>
        <fullName evidence="2">Uncharacterized protein</fullName>
    </submittedName>
</protein>
<keyword evidence="1" id="KW-0732">Signal</keyword>
<organism evidence="2">
    <name type="scientific">Kitasatospora camelliae</name>
    <dbReference type="NCBI Taxonomy" id="3156397"/>
    <lineage>
        <taxon>Bacteria</taxon>
        <taxon>Bacillati</taxon>
        <taxon>Actinomycetota</taxon>
        <taxon>Actinomycetes</taxon>
        <taxon>Kitasatosporales</taxon>
        <taxon>Streptomycetaceae</taxon>
        <taxon>Kitasatospora</taxon>
    </lineage>
</organism>
<reference evidence="2" key="1">
    <citation type="submission" date="2024-06" db="EMBL/GenBank/DDBJ databases">
        <title>The genome sequences of Kitasatospora sp. strain HUAS MG31.</title>
        <authorList>
            <person name="Mo P."/>
        </authorList>
    </citation>
    <scope>NUCLEOTIDE SEQUENCE</scope>
    <source>
        <strain evidence="2">HUAS MG31</strain>
    </source>
</reference>
<accession>A0AAU8JPR8</accession>
<sequence length="84" mass="9210">MIWLLFKPLRTLLAAVALALFRRRHRATGAGHPPGTADHPWRALLGTAALKGPGYAVTWALVHRARTAAARRRTSHRSRRAGVA</sequence>
<dbReference type="KEGG" id="kcm:ABWK59_04510"/>
<name>A0AAU8JPR8_9ACTN</name>
<proteinExistence type="predicted"/>
<evidence type="ECO:0000313" key="2">
    <source>
        <dbReference type="EMBL" id="XCM78247.1"/>
    </source>
</evidence>
<dbReference type="EMBL" id="CP159872">
    <property type="protein sequence ID" value="XCM78247.1"/>
    <property type="molecule type" value="Genomic_DNA"/>
</dbReference>
<gene>
    <name evidence="2" type="ORF">ABWK59_04510</name>
</gene>
<dbReference type="RefSeq" id="WP_354637990.1">
    <property type="nucleotide sequence ID" value="NZ_CP159872.1"/>
</dbReference>
<feature type="signal peptide" evidence="1">
    <location>
        <begin position="1"/>
        <end position="19"/>
    </location>
</feature>
<dbReference type="AlphaFoldDB" id="A0AAU8JPR8"/>
<evidence type="ECO:0000256" key="1">
    <source>
        <dbReference type="SAM" id="SignalP"/>
    </source>
</evidence>